<dbReference type="OrthoDB" id="5401558at2759"/>
<dbReference type="InterPro" id="IPR001138">
    <property type="entry name" value="Zn2Cys6_DnaBD"/>
</dbReference>
<dbReference type="GO" id="GO:0000981">
    <property type="term" value="F:DNA-binding transcription factor activity, RNA polymerase II-specific"/>
    <property type="evidence" value="ECO:0007669"/>
    <property type="project" value="InterPro"/>
</dbReference>
<evidence type="ECO:0000256" key="2">
    <source>
        <dbReference type="ARBA" id="ARBA00023125"/>
    </source>
</evidence>
<feature type="region of interest" description="Disordered" evidence="5">
    <location>
        <begin position="212"/>
        <end position="464"/>
    </location>
</feature>
<protein>
    <recommendedName>
        <fullName evidence="6">Zn(2)-C6 fungal-type domain-containing protein</fullName>
    </recommendedName>
</protein>
<feature type="region of interest" description="Disordered" evidence="5">
    <location>
        <begin position="1"/>
        <end position="155"/>
    </location>
</feature>
<dbReference type="EMBL" id="JAACFV010000053">
    <property type="protein sequence ID" value="KAF7508468.1"/>
    <property type="molecule type" value="Genomic_DNA"/>
</dbReference>
<sequence>MKEEEERQSAYPPPPPPPPPPSGDHQRGSYYPAPDSRPPPSGEDRNGYAQDPPRPGPYPSDPRAPAPYPNDPRQPGQYPPPSSWHHPPPGHYPPPHPQYPDPTHPAYHYHPGPPADMSQPPQPRHPDPYRLPPPYPYPGYGPPHPYPQPPPPAPRQRTAIACKYCRKRKIRCSGYESSQDGRCNNCVRFNQSCLFHPVSSQAAFVPAQAVYPNMQNPRGEPPQTNSRGDYRPQGLFAREGESPPMLYGAHGIPLAPAAAQDHHQNYPPPQSGYPPPNYAPPPHSQGPPAPYDYRAQAPPPPPQADENVSRKRGPPDDDPHNERAHSSQSPHPSTRARFSHEPRNSTANGYDYPDPTNIAPTSPSTSTTSYQSGYPYTGSAPQTARRHSPQSAHSYDSPRTLPIRDEGRSPPPGLSGSAPGSANGRGNMSVQSMLDNPRSSEVDSNGPRRHKDDSDMLSKLDGKK</sequence>
<dbReference type="PROSITE" id="PS50048">
    <property type="entry name" value="ZN2_CY6_FUNGAL_2"/>
    <property type="match status" value="1"/>
</dbReference>
<evidence type="ECO:0000313" key="8">
    <source>
        <dbReference type="Proteomes" id="UP000606974"/>
    </source>
</evidence>
<dbReference type="AlphaFoldDB" id="A0A8H7E527"/>
<feature type="compositionally biased region" description="Basic and acidic residues" evidence="5">
    <location>
        <begin position="450"/>
        <end position="464"/>
    </location>
</feature>
<feature type="compositionally biased region" description="Polar residues" evidence="5">
    <location>
        <begin position="424"/>
        <end position="443"/>
    </location>
</feature>
<evidence type="ECO:0000256" key="3">
    <source>
        <dbReference type="ARBA" id="ARBA00023163"/>
    </source>
</evidence>
<feature type="compositionally biased region" description="Pro residues" evidence="5">
    <location>
        <begin position="52"/>
        <end position="103"/>
    </location>
</feature>
<evidence type="ECO:0000256" key="4">
    <source>
        <dbReference type="ARBA" id="ARBA00023242"/>
    </source>
</evidence>
<dbReference type="InterPro" id="IPR036864">
    <property type="entry name" value="Zn2-C6_fun-type_DNA-bd_sf"/>
</dbReference>
<evidence type="ECO:0000256" key="5">
    <source>
        <dbReference type="SAM" id="MobiDB-lite"/>
    </source>
</evidence>
<proteinExistence type="predicted"/>
<dbReference type="GO" id="GO:0003677">
    <property type="term" value="F:DNA binding"/>
    <property type="evidence" value="ECO:0007669"/>
    <property type="project" value="UniProtKB-KW"/>
</dbReference>
<keyword evidence="3" id="KW-0804">Transcription</keyword>
<reference evidence="7" key="1">
    <citation type="submission" date="2020-02" db="EMBL/GenBank/DDBJ databases">
        <authorList>
            <person name="Palmer J.M."/>
        </authorList>
    </citation>
    <scope>NUCLEOTIDE SEQUENCE</scope>
    <source>
        <strain evidence="7">EPUS1.4</strain>
        <tissue evidence="7">Thallus</tissue>
    </source>
</reference>
<feature type="compositionally biased region" description="Pro residues" evidence="5">
    <location>
        <begin position="266"/>
        <end position="290"/>
    </location>
</feature>
<comment type="caution">
    <text evidence="7">The sequence shown here is derived from an EMBL/GenBank/DDBJ whole genome shotgun (WGS) entry which is preliminary data.</text>
</comment>
<evidence type="ECO:0000259" key="6">
    <source>
        <dbReference type="PROSITE" id="PS50048"/>
    </source>
</evidence>
<dbReference type="SMART" id="SM00066">
    <property type="entry name" value="GAL4"/>
    <property type="match status" value="1"/>
</dbReference>
<name>A0A8H7E527_9EURO</name>
<accession>A0A8H7E527</accession>
<feature type="domain" description="Zn(2)-C6 fungal-type" evidence="6">
    <location>
        <begin position="161"/>
        <end position="195"/>
    </location>
</feature>
<feature type="compositionally biased region" description="Low complexity" evidence="5">
    <location>
        <begin position="360"/>
        <end position="379"/>
    </location>
</feature>
<dbReference type="GO" id="GO:0008270">
    <property type="term" value="F:zinc ion binding"/>
    <property type="evidence" value="ECO:0007669"/>
    <property type="project" value="InterPro"/>
</dbReference>
<keyword evidence="1" id="KW-0805">Transcription regulation</keyword>
<dbReference type="PROSITE" id="PS00463">
    <property type="entry name" value="ZN2_CY6_FUNGAL_1"/>
    <property type="match status" value="1"/>
</dbReference>
<feature type="compositionally biased region" description="Pro residues" evidence="5">
    <location>
        <begin position="129"/>
        <end position="154"/>
    </location>
</feature>
<gene>
    <name evidence="7" type="ORF">GJ744_009181</name>
</gene>
<dbReference type="SUPFAM" id="SSF57701">
    <property type="entry name" value="Zn2/Cys6 DNA-binding domain"/>
    <property type="match status" value="1"/>
</dbReference>
<feature type="compositionally biased region" description="Basic and acidic residues" evidence="5">
    <location>
        <begin position="307"/>
        <end position="325"/>
    </location>
</feature>
<evidence type="ECO:0000256" key="1">
    <source>
        <dbReference type="ARBA" id="ARBA00023015"/>
    </source>
</evidence>
<dbReference type="Proteomes" id="UP000606974">
    <property type="component" value="Unassembled WGS sequence"/>
</dbReference>
<dbReference type="CDD" id="cd00067">
    <property type="entry name" value="GAL4"/>
    <property type="match status" value="1"/>
</dbReference>
<keyword evidence="2" id="KW-0238">DNA-binding</keyword>
<feature type="compositionally biased region" description="Pro residues" evidence="5">
    <location>
        <begin position="11"/>
        <end position="22"/>
    </location>
</feature>
<organism evidence="7 8">
    <name type="scientific">Endocarpon pusillum</name>
    <dbReference type="NCBI Taxonomy" id="364733"/>
    <lineage>
        <taxon>Eukaryota</taxon>
        <taxon>Fungi</taxon>
        <taxon>Dikarya</taxon>
        <taxon>Ascomycota</taxon>
        <taxon>Pezizomycotina</taxon>
        <taxon>Eurotiomycetes</taxon>
        <taxon>Chaetothyriomycetidae</taxon>
        <taxon>Verrucariales</taxon>
        <taxon>Verrucariaceae</taxon>
        <taxon>Endocarpon</taxon>
    </lineage>
</organism>
<keyword evidence="8" id="KW-1185">Reference proteome</keyword>
<keyword evidence="4" id="KW-0539">Nucleus</keyword>
<dbReference type="Gene3D" id="4.10.240.10">
    <property type="entry name" value="Zn(2)-C6 fungal-type DNA-binding domain"/>
    <property type="match status" value="1"/>
</dbReference>
<evidence type="ECO:0000313" key="7">
    <source>
        <dbReference type="EMBL" id="KAF7508468.1"/>
    </source>
</evidence>
<dbReference type="Pfam" id="PF00172">
    <property type="entry name" value="Zn_clus"/>
    <property type="match status" value="1"/>
</dbReference>